<dbReference type="EMBL" id="CAJVCH010472898">
    <property type="protein sequence ID" value="CAG7820217.1"/>
    <property type="molecule type" value="Genomic_DNA"/>
</dbReference>
<dbReference type="AlphaFoldDB" id="A0A8J2KUX5"/>
<accession>A0A8J2KUX5</accession>
<evidence type="ECO:0000256" key="5">
    <source>
        <dbReference type="SAM" id="Phobius"/>
    </source>
</evidence>
<dbReference type="PANTHER" id="PTHR46953">
    <property type="entry name" value="G-PROTEIN COUPLED RECEPTOR MTH-LIKE 1-RELATED"/>
    <property type="match status" value="1"/>
</dbReference>
<evidence type="ECO:0000256" key="4">
    <source>
        <dbReference type="ARBA" id="ARBA00023136"/>
    </source>
</evidence>
<dbReference type="PANTHER" id="PTHR46953:SF1">
    <property type="entry name" value="G-PROTEIN COUPLED RECEPTOR MTH-LIKE 1-RELATED"/>
    <property type="match status" value="1"/>
</dbReference>
<evidence type="ECO:0000313" key="8">
    <source>
        <dbReference type="Proteomes" id="UP000708208"/>
    </source>
</evidence>
<dbReference type="Proteomes" id="UP000708208">
    <property type="component" value="Unassembled WGS sequence"/>
</dbReference>
<evidence type="ECO:0000256" key="1">
    <source>
        <dbReference type="ARBA" id="ARBA00004141"/>
    </source>
</evidence>
<name>A0A8J2KUX5_9HEXA</name>
<keyword evidence="2 5" id="KW-0812">Transmembrane</keyword>
<keyword evidence="4 5" id="KW-0472">Membrane</keyword>
<evidence type="ECO:0000256" key="2">
    <source>
        <dbReference type="ARBA" id="ARBA00022692"/>
    </source>
</evidence>
<evidence type="ECO:0000313" key="7">
    <source>
        <dbReference type="EMBL" id="CAG7820217.1"/>
    </source>
</evidence>
<evidence type="ECO:0000256" key="6">
    <source>
        <dbReference type="SAM" id="SignalP"/>
    </source>
</evidence>
<feature type="transmembrane region" description="Helical" evidence="5">
    <location>
        <begin position="444"/>
        <end position="465"/>
    </location>
</feature>
<keyword evidence="6" id="KW-0732">Signal</keyword>
<reference evidence="7" key="1">
    <citation type="submission" date="2021-06" db="EMBL/GenBank/DDBJ databases">
        <authorList>
            <person name="Hodson N. C."/>
            <person name="Mongue J. A."/>
            <person name="Jaron S. K."/>
        </authorList>
    </citation>
    <scope>NUCLEOTIDE SEQUENCE</scope>
</reference>
<comment type="caution">
    <text evidence="7">The sequence shown here is derived from an EMBL/GenBank/DDBJ whole genome shotgun (WGS) entry which is preliminary data.</text>
</comment>
<keyword evidence="3 5" id="KW-1133">Transmembrane helix</keyword>
<evidence type="ECO:0000256" key="3">
    <source>
        <dbReference type="ARBA" id="ARBA00022989"/>
    </source>
</evidence>
<organism evidence="7 8">
    <name type="scientific">Allacma fusca</name>
    <dbReference type="NCBI Taxonomy" id="39272"/>
    <lineage>
        <taxon>Eukaryota</taxon>
        <taxon>Metazoa</taxon>
        <taxon>Ecdysozoa</taxon>
        <taxon>Arthropoda</taxon>
        <taxon>Hexapoda</taxon>
        <taxon>Collembola</taxon>
        <taxon>Symphypleona</taxon>
        <taxon>Sminthuridae</taxon>
        <taxon>Allacma</taxon>
    </lineage>
</organism>
<feature type="chain" id="PRO_5035237418" description="G-protein coupled receptors family 2 profile 2 domain-containing protein" evidence="6">
    <location>
        <begin position="19"/>
        <end position="539"/>
    </location>
</feature>
<dbReference type="InterPro" id="IPR052808">
    <property type="entry name" value="GPCR_Mth-like"/>
</dbReference>
<feature type="signal peptide" evidence="6">
    <location>
        <begin position="1"/>
        <end position="18"/>
    </location>
</feature>
<comment type="subcellular location">
    <subcellularLocation>
        <location evidence="1">Membrane</location>
        <topology evidence="1">Multi-pass membrane protein</topology>
    </subcellularLocation>
</comment>
<feature type="transmembrane region" description="Helical" evidence="5">
    <location>
        <begin position="363"/>
        <end position="385"/>
    </location>
</feature>
<evidence type="ECO:0008006" key="9">
    <source>
        <dbReference type="Google" id="ProtNLM"/>
    </source>
</evidence>
<proteinExistence type="predicted"/>
<dbReference type="InterPro" id="IPR000832">
    <property type="entry name" value="GPCR_2_secretin-like"/>
</dbReference>
<sequence>MLALPIFSAFGLISFGLCQTTVPVTIHQPAPPVRPVPRKVLALNRCSHNVPSRFQVPDLLKYVGDIEDKKFQYLASVIGEPLFEFSLITKEPTCLSGTFDITVSFSNEDTLVEDELVFLYFGADGSVTYLSVPENDNLEREILFHKDNYCISRITSDFLTLNFCKSECHLHDNESGANLCVPRCCAPGAISFGSGKAVNDTCTINYWAEWKPEIYTTGNSRVYPQITVNDKIYEWNCTGDKYFESLIDKSSIRITSNGQVMLKNGNEWVETFSGDMPYQFCIDGYWDQLETSVYDPRASSTILLKRCQSKEEEDSRSREEAAAIRTKIQIITIHIPCALIYLTVLIVYWSIWDKHHAHGWTIFGFATSQFLSYVFIIIVLSKFVFEDNADILAWMTNGVCCTIGSMRHFFSISTYSWTLVLTFNVWEILSSVRPESSRSIGTRLICYLSFAVGVPTIVVVTALMLELFPPNENTIMPGYQTRCVVRAGTPYMLYVGSIHILLYTANLLFAGLTFRTLWRAQNDSKKLKKSNDQSTFGNK</sequence>
<feature type="transmembrane region" description="Helical" evidence="5">
    <location>
        <begin position="333"/>
        <end position="351"/>
    </location>
</feature>
<dbReference type="OrthoDB" id="6134459at2759"/>
<gene>
    <name evidence="7" type="ORF">AFUS01_LOCUS30620</name>
</gene>
<dbReference type="Pfam" id="PF00002">
    <property type="entry name" value="7tm_2"/>
    <property type="match status" value="1"/>
</dbReference>
<dbReference type="GO" id="GO:0004930">
    <property type="term" value="F:G protein-coupled receptor activity"/>
    <property type="evidence" value="ECO:0007669"/>
    <property type="project" value="InterPro"/>
</dbReference>
<feature type="transmembrane region" description="Helical" evidence="5">
    <location>
        <begin position="500"/>
        <end position="518"/>
    </location>
</feature>
<protein>
    <recommendedName>
        <fullName evidence="9">G-protein coupled receptors family 2 profile 2 domain-containing protein</fullName>
    </recommendedName>
</protein>
<dbReference type="GO" id="GO:0016020">
    <property type="term" value="C:membrane"/>
    <property type="evidence" value="ECO:0007669"/>
    <property type="project" value="UniProtKB-SubCell"/>
</dbReference>
<keyword evidence="8" id="KW-1185">Reference proteome</keyword>